<evidence type="ECO:0000313" key="1">
    <source>
        <dbReference type="EMBL" id="KAI9906184.1"/>
    </source>
</evidence>
<dbReference type="EMBL" id="CM047587">
    <property type="protein sequence ID" value="KAI9906184.1"/>
    <property type="molecule type" value="Genomic_DNA"/>
</dbReference>
<reference evidence="1 2" key="1">
    <citation type="journal article" date="2022" name="bioRxiv">
        <title>The genome of the oomycete Peronosclerospora sorghi, a cosmopolitan pathogen of maize and sorghum, is inflated with dispersed pseudogenes.</title>
        <authorList>
            <person name="Fletcher K."/>
            <person name="Martin F."/>
            <person name="Isakeit T."/>
            <person name="Cavanaugh K."/>
            <person name="Magill C."/>
            <person name="Michelmore R."/>
        </authorList>
    </citation>
    <scope>NUCLEOTIDE SEQUENCE [LARGE SCALE GENOMIC DNA]</scope>
    <source>
        <strain evidence="1">P6</strain>
    </source>
</reference>
<accession>A0ACC0VJT6</accession>
<evidence type="ECO:0000313" key="2">
    <source>
        <dbReference type="Proteomes" id="UP001163321"/>
    </source>
</evidence>
<comment type="caution">
    <text evidence="1">The sequence shown here is derived from an EMBL/GenBank/DDBJ whole genome shotgun (WGS) entry which is preliminary data.</text>
</comment>
<gene>
    <name evidence="1" type="ORF">PsorP6_002982</name>
</gene>
<dbReference type="Proteomes" id="UP001163321">
    <property type="component" value="Chromosome 8"/>
</dbReference>
<sequence>MLKRVVHLLTAGLVVGQCSAQAGQVSAHVAPAPDQDTRHDKRETNETTQVVNEERMRPPKSLVASLKEPVRSWIDPAAEINVSTKEDMDLIQTHLAVQHFSKKLGNDISSFEKSIETTLLALHNRPEIYGRDPKQLFMEGVDKTLYALQNRPGIEGHSDVQLRFLAFVATSL</sequence>
<protein>
    <submittedName>
        <fullName evidence="1">Uncharacterized protein</fullName>
    </submittedName>
</protein>
<keyword evidence="2" id="KW-1185">Reference proteome</keyword>
<name>A0ACC0VJT6_9STRA</name>
<organism evidence="1 2">
    <name type="scientific">Peronosclerospora sorghi</name>
    <dbReference type="NCBI Taxonomy" id="230839"/>
    <lineage>
        <taxon>Eukaryota</taxon>
        <taxon>Sar</taxon>
        <taxon>Stramenopiles</taxon>
        <taxon>Oomycota</taxon>
        <taxon>Peronosporomycetes</taxon>
        <taxon>Peronosporales</taxon>
        <taxon>Peronosporaceae</taxon>
        <taxon>Peronosclerospora</taxon>
    </lineage>
</organism>
<proteinExistence type="predicted"/>